<dbReference type="RefSeq" id="WP_350350574.1">
    <property type="nucleotide sequence ID" value="NZ_CP158357.1"/>
</dbReference>
<dbReference type="AlphaFoldDB" id="A0AAU7VTV8"/>
<reference evidence="1" key="1">
    <citation type="submission" date="2024-06" db="EMBL/GenBank/DDBJ databases">
        <title>Draft genome sequence of Microbacterium sp. strain A8/3-1, isolated from Oxytropis tragacanthoides Fisch. ex DC. Root nodules in the Altai region of Russia.</title>
        <authorList>
            <person name="Sazanova A."/>
            <person name="Guro P."/>
            <person name="Kuznetsova I."/>
            <person name="Belimov A."/>
            <person name="Safronova V."/>
        </authorList>
    </citation>
    <scope>NUCLEOTIDE SEQUENCE</scope>
    <source>
        <strain evidence="1">A8/3-1</strain>
    </source>
</reference>
<proteinExistence type="predicted"/>
<accession>A0AAU7VTV8</accession>
<sequence>MRGSLPRDPSRVDYACAVSDDVDLALMTANAADQPLAKAAAIALAAVI</sequence>
<dbReference type="EMBL" id="CP158357">
    <property type="protein sequence ID" value="XBX77012.1"/>
    <property type="molecule type" value="Genomic_DNA"/>
</dbReference>
<name>A0AAU7VTV8_9MICO</name>
<gene>
    <name evidence="1" type="ORF">ABS642_13930</name>
</gene>
<protein>
    <submittedName>
        <fullName evidence="1">Uncharacterized protein</fullName>
    </submittedName>
</protein>
<organism evidence="1">
    <name type="scientific">Microbacterium sp. A8/3-1</name>
    <dbReference type="NCBI Taxonomy" id="3160749"/>
    <lineage>
        <taxon>Bacteria</taxon>
        <taxon>Bacillati</taxon>
        <taxon>Actinomycetota</taxon>
        <taxon>Actinomycetes</taxon>
        <taxon>Micrococcales</taxon>
        <taxon>Microbacteriaceae</taxon>
        <taxon>Microbacterium</taxon>
    </lineage>
</organism>
<evidence type="ECO:0000313" key="1">
    <source>
        <dbReference type="EMBL" id="XBX77012.1"/>
    </source>
</evidence>